<keyword evidence="2" id="KW-1133">Transmembrane helix</keyword>
<sequence>MRVMLGAPSIRGKRCGPTSCIGLVYIGLRRRLLHGSRQQRGHFARQRQGQLWARSHARRQDLVQWVQLQLLVHILLLLLQRRRSVLVVIGTAAPLEHAAVQRRLHLLVLLRGALLRRHGLLLLLGWLLLGLLLLGAAGRGQGRRDDAEAAVGGVFGAGGEHAAVADVEDHFQGQVEFFAEVHDDVGATFGPEAEVLVLTAMLKNNEDDSRDDGPLRVDGHSRLGRDALVAKERGLVGVHDHFIAGKLVREPTRRTEDALDDDRPRFTVLSMPTIILSRVKQMSPADTPFHLRQLDVAQVEMTNKEHNKLVSIIITGGSAGGIASVDHGWRLYVVSLQTAVNPGTLGLVVEAGASGDARAARLGAVAQVLARVREEDGLALAVGARVERDALRLARRELPGLGPQGQHQDAERCPARPLTHPCSRAPGSFDSYRHGMLSRLTVRSTLRKILTCNFALKQFLTLKIDNFHLNL</sequence>
<accession>A0A7R9BG75</accession>
<name>A0A7R9BG75_9CRUS</name>
<dbReference type="EMBL" id="CAJPEX010000098">
    <property type="protein sequence ID" value="CAG0913279.1"/>
    <property type="molecule type" value="Genomic_DNA"/>
</dbReference>
<proteinExistence type="predicted"/>
<evidence type="ECO:0000313" key="3">
    <source>
        <dbReference type="EMBL" id="CAD7273127.1"/>
    </source>
</evidence>
<evidence type="ECO:0000256" key="2">
    <source>
        <dbReference type="SAM" id="Phobius"/>
    </source>
</evidence>
<feature type="transmembrane region" description="Helical" evidence="2">
    <location>
        <begin position="120"/>
        <end position="138"/>
    </location>
</feature>
<evidence type="ECO:0000256" key="1">
    <source>
        <dbReference type="SAM" id="MobiDB-lite"/>
    </source>
</evidence>
<keyword evidence="2" id="KW-0472">Membrane</keyword>
<gene>
    <name evidence="3" type="ORF">NMOB1V02_LOCUS1030</name>
</gene>
<dbReference type="EMBL" id="OA882135">
    <property type="protein sequence ID" value="CAD7273127.1"/>
    <property type="molecule type" value="Genomic_DNA"/>
</dbReference>
<dbReference type="AlphaFoldDB" id="A0A7R9BG75"/>
<reference evidence="3" key="1">
    <citation type="submission" date="2020-11" db="EMBL/GenBank/DDBJ databases">
        <authorList>
            <person name="Tran Van P."/>
        </authorList>
    </citation>
    <scope>NUCLEOTIDE SEQUENCE</scope>
</reference>
<evidence type="ECO:0000313" key="4">
    <source>
        <dbReference type="Proteomes" id="UP000678499"/>
    </source>
</evidence>
<feature type="region of interest" description="Disordered" evidence="1">
    <location>
        <begin position="399"/>
        <end position="419"/>
    </location>
</feature>
<protein>
    <submittedName>
        <fullName evidence="3">Uncharacterized protein</fullName>
    </submittedName>
</protein>
<dbReference type="Proteomes" id="UP000678499">
    <property type="component" value="Unassembled WGS sequence"/>
</dbReference>
<keyword evidence="4" id="KW-1185">Reference proteome</keyword>
<organism evidence="3">
    <name type="scientific">Notodromas monacha</name>
    <dbReference type="NCBI Taxonomy" id="399045"/>
    <lineage>
        <taxon>Eukaryota</taxon>
        <taxon>Metazoa</taxon>
        <taxon>Ecdysozoa</taxon>
        <taxon>Arthropoda</taxon>
        <taxon>Crustacea</taxon>
        <taxon>Oligostraca</taxon>
        <taxon>Ostracoda</taxon>
        <taxon>Podocopa</taxon>
        <taxon>Podocopida</taxon>
        <taxon>Cypridocopina</taxon>
        <taxon>Cypridoidea</taxon>
        <taxon>Cyprididae</taxon>
        <taxon>Notodromas</taxon>
    </lineage>
</organism>
<keyword evidence="2" id="KW-0812">Transmembrane</keyword>